<protein>
    <submittedName>
        <fullName evidence="1">Uncharacterized protein</fullName>
    </submittedName>
</protein>
<evidence type="ECO:0000313" key="1">
    <source>
        <dbReference type="EMBL" id="ARV76988.1"/>
    </source>
</evidence>
<dbReference type="EMBL" id="MF042360">
    <property type="protein sequence ID" value="ARV76988.1"/>
    <property type="molecule type" value="Genomic_DNA"/>
</dbReference>
<dbReference type="Proteomes" id="UP000225448">
    <property type="component" value="Segment"/>
</dbReference>
<organism evidence="1 2">
    <name type="scientific">Pseudomonas phage Phabio</name>
    <dbReference type="NCBI Taxonomy" id="2006668"/>
    <lineage>
        <taxon>Viruses</taxon>
        <taxon>Duplodnaviria</taxon>
        <taxon>Heunggongvirae</taxon>
        <taxon>Uroviricota</taxon>
        <taxon>Caudoviricetes</taxon>
        <taxon>Chimalliviridae</taxon>
        <taxon>Phabiovirus</taxon>
        <taxon>Phabiovirus phabio</taxon>
    </lineage>
</organism>
<sequence>MVKETVISLKHSGIDIKFTPSTKLEIEEMTDNLKLLSGFAMLHHLFSKGLLKETQRAMGYIK</sequence>
<keyword evidence="2" id="KW-1185">Reference proteome</keyword>
<accession>A0A1Y0T0H3</accession>
<gene>
    <name evidence="1" type="ORF">PHABIO_357</name>
</gene>
<proteinExistence type="predicted"/>
<reference evidence="1 2" key="1">
    <citation type="submission" date="2017-05" db="EMBL/GenBank/DDBJ databases">
        <authorList>
            <person name="Song R."/>
            <person name="Chenine A.L."/>
            <person name="Ruprecht R.M."/>
        </authorList>
    </citation>
    <scope>NUCLEOTIDE SEQUENCE [LARGE SCALE GENOMIC DNA]</scope>
</reference>
<evidence type="ECO:0000313" key="2">
    <source>
        <dbReference type="Proteomes" id="UP000225448"/>
    </source>
</evidence>
<name>A0A1Y0T0H3_9CAUD</name>